<proteinExistence type="predicted"/>
<evidence type="ECO:0000313" key="2">
    <source>
        <dbReference type="EMBL" id="MFI0912487.1"/>
    </source>
</evidence>
<comment type="caution">
    <text evidence="2">The sequence shown here is derived from an EMBL/GenBank/DDBJ whole genome shotgun (WGS) entry which is preliminary data.</text>
</comment>
<dbReference type="Pfam" id="PF22768">
    <property type="entry name" value="SPP1_Dit"/>
    <property type="match status" value="1"/>
</dbReference>
<evidence type="ECO:0000313" key="3">
    <source>
        <dbReference type="Proteomes" id="UP001611162"/>
    </source>
</evidence>
<evidence type="ECO:0000259" key="1">
    <source>
        <dbReference type="Pfam" id="PF22768"/>
    </source>
</evidence>
<dbReference type="EMBL" id="JBIRRB010000006">
    <property type="protein sequence ID" value="MFI0912487.1"/>
    <property type="molecule type" value="Genomic_DNA"/>
</dbReference>
<dbReference type="Proteomes" id="UP001611162">
    <property type="component" value="Unassembled WGS sequence"/>
</dbReference>
<keyword evidence="3" id="KW-1185">Reference proteome</keyword>
<protein>
    <submittedName>
        <fullName evidence="2">Phage distal tail protein</fullName>
    </submittedName>
</protein>
<reference evidence="2 3" key="1">
    <citation type="submission" date="2024-10" db="EMBL/GenBank/DDBJ databases">
        <title>The Natural Products Discovery Center: Release of the First 8490 Sequenced Strains for Exploring Actinobacteria Biosynthetic Diversity.</title>
        <authorList>
            <person name="Kalkreuter E."/>
            <person name="Kautsar S.A."/>
            <person name="Yang D."/>
            <person name="Bader C.D."/>
            <person name="Teijaro C.N."/>
            <person name="Fluegel L."/>
            <person name="Davis C.M."/>
            <person name="Simpson J.R."/>
            <person name="Lauterbach L."/>
            <person name="Steele A.D."/>
            <person name="Gui C."/>
            <person name="Meng S."/>
            <person name="Li G."/>
            <person name="Viehrig K."/>
            <person name="Ye F."/>
            <person name="Su P."/>
            <person name="Kiefer A.F."/>
            <person name="Nichols A."/>
            <person name="Cepeda A.J."/>
            <person name="Yan W."/>
            <person name="Fan B."/>
            <person name="Jiang Y."/>
            <person name="Adhikari A."/>
            <person name="Zheng C.-J."/>
            <person name="Schuster L."/>
            <person name="Cowan T.M."/>
            <person name="Smanski M.J."/>
            <person name="Chevrette M.G."/>
            <person name="De Carvalho L.P.S."/>
            <person name="Shen B."/>
        </authorList>
    </citation>
    <scope>NUCLEOTIDE SEQUENCE [LARGE SCALE GENOMIC DNA]</scope>
    <source>
        <strain evidence="2 3">NPDC020979</strain>
    </source>
</reference>
<sequence>MTAPTLEDWQLDLGGVLLGPGTSIPVAEIEGLGRPDGRGELTEQPGADGVWAAPDWYAERKIRIDCAVKTPGDPAAARALVARLQEAADPPEVRTVGGAVMPLRIKWPGSPVKVMFGRLRKLEPEWAKAAFGWVPLDVEFAATDPRFYGDTEQQLSLRLGWLSSGGFTAPVQAPIRVSSGETGGQRRPGWITNQGDTATWPVITVHGPCANPQISHVESGRTLTAQAVLEEGQWLRIDTRPGQRHVVRDNGGHVLLTPDSDLGAFAIPPGRSEVRWTASDPTATCRLTVAWRDAYRSL</sequence>
<dbReference type="InterPro" id="IPR054738">
    <property type="entry name" value="Siphovirus-type_tail_C"/>
</dbReference>
<feature type="domain" description="Siphovirus-type tail component C-terminal" evidence="1">
    <location>
        <begin position="194"/>
        <end position="295"/>
    </location>
</feature>
<gene>
    <name evidence="2" type="ORF">ACH4TF_18755</name>
</gene>
<dbReference type="RefSeq" id="WP_397613372.1">
    <property type="nucleotide sequence ID" value="NZ_JBIRRB010000006.1"/>
</dbReference>
<organism evidence="2 3">
    <name type="scientific">Streptomyces abikoensis</name>
    <dbReference type="NCBI Taxonomy" id="97398"/>
    <lineage>
        <taxon>Bacteria</taxon>
        <taxon>Bacillati</taxon>
        <taxon>Actinomycetota</taxon>
        <taxon>Actinomycetes</taxon>
        <taxon>Kitasatosporales</taxon>
        <taxon>Streptomycetaceae</taxon>
        <taxon>Streptomyces</taxon>
    </lineage>
</organism>
<name>A0ABW7T8V0_9ACTN</name>
<accession>A0ABW7T8V0</accession>